<accession>A0A1H2DBU2</accession>
<dbReference type="Pfam" id="PF02518">
    <property type="entry name" value="HATPase_c"/>
    <property type="match status" value="1"/>
</dbReference>
<dbReference type="PROSITE" id="PS50110">
    <property type="entry name" value="RESPONSE_REGULATORY"/>
    <property type="match status" value="1"/>
</dbReference>
<keyword evidence="13" id="KW-1185">Reference proteome</keyword>
<dbReference type="Pfam" id="PF00072">
    <property type="entry name" value="Response_reg"/>
    <property type="match status" value="1"/>
</dbReference>
<evidence type="ECO:0000256" key="6">
    <source>
        <dbReference type="ARBA" id="ARBA00023012"/>
    </source>
</evidence>
<dbReference type="SMART" id="SM00091">
    <property type="entry name" value="PAS"/>
    <property type="match status" value="1"/>
</dbReference>
<dbReference type="PANTHER" id="PTHR43065:SF42">
    <property type="entry name" value="TWO-COMPONENT SENSOR PPRA"/>
    <property type="match status" value="1"/>
</dbReference>
<evidence type="ECO:0000256" key="7">
    <source>
        <dbReference type="PROSITE-ProRule" id="PRU00169"/>
    </source>
</evidence>
<dbReference type="SUPFAM" id="SSF55874">
    <property type="entry name" value="ATPase domain of HSP90 chaperone/DNA topoisomerase II/histidine kinase"/>
    <property type="match status" value="1"/>
</dbReference>
<dbReference type="InterPro" id="IPR035965">
    <property type="entry name" value="PAS-like_dom_sf"/>
</dbReference>
<dbReference type="GO" id="GO:0000155">
    <property type="term" value="F:phosphorelay sensor kinase activity"/>
    <property type="evidence" value="ECO:0007669"/>
    <property type="project" value="InterPro"/>
</dbReference>
<dbReference type="PROSITE" id="PS50112">
    <property type="entry name" value="PAS"/>
    <property type="match status" value="1"/>
</dbReference>
<evidence type="ECO:0000256" key="1">
    <source>
        <dbReference type="ARBA" id="ARBA00000085"/>
    </source>
</evidence>
<keyword evidence="8" id="KW-1133">Transmembrane helix</keyword>
<dbReference type="CDD" id="cd00156">
    <property type="entry name" value="REC"/>
    <property type="match status" value="1"/>
</dbReference>
<name>A0A1H2DBU2_9ACTN</name>
<dbReference type="CDD" id="cd00082">
    <property type="entry name" value="HisKA"/>
    <property type="match status" value="1"/>
</dbReference>
<comment type="subcellular location">
    <subcellularLocation>
        <location evidence="2">Cell membrane</location>
    </subcellularLocation>
</comment>
<evidence type="ECO:0000313" key="12">
    <source>
        <dbReference type="EMBL" id="SDT80220.1"/>
    </source>
</evidence>
<dbReference type="EMBL" id="LT629758">
    <property type="protein sequence ID" value="SDT80220.1"/>
    <property type="molecule type" value="Genomic_DNA"/>
</dbReference>
<dbReference type="AlphaFoldDB" id="A0A1H2DBU2"/>
<dbReference type="InterPro" id="IPR005467">
    <property type="entry name" value="His_kinase_dom"/>
</dbReference>
<proteinExistence type="predicted"/>
<dbReference type="PRINTS" id="PR00344">
    <property type="entry name" value="BCTRLSENSOR"/>
</dbReference>
<dbReference type="SUPFAM" id="SSF52172">
    <property type="entry name" value="CheY-like"/>
    <property type="match status" value="1"/>
</dbReference>
<keyword evidence="5 12" id="KW-0418">Kinase</keyword>
<dbReference type="STRING" id="113562.SAMN04489716_9113"/>
<dbReference type="SMART" id="SM00388">
    <property type="entry name" value="HisKA"/>
    <property type="match status" value="1"/>
</dbReference>
<dbReference type="InterPro" id="IPR036890">
    <property type="entry name" value="HATPase_C_sf"/>
</dbReference>
<feature type="domain" description="PAS" evidence="11">
    <location>
        <begin position="295"/>
        <end position="350"/>
    </location>
</feature>
<dbReference type="EC" id="2.7.13.3" evidence="3"/>
<keyword evidence="8" id="KW-0812">Transmembrane</keyword>
<dbReference type="Gene3D" id="3.30.565.10">
    <property type="entry name" value="Histidine kinase-like ATPase, C-terminal domain"/>
    <property type="match status" value="1"/>
</dbReference>
<protein>
    <recommendedName>
        <fullName evidence="3">histidine kinase</fullName>
        <ecNumber evidence="3">2.7.13.3</ecNumber>
    </recommendedName>
</protein>
<evidence type="ECO:0000259" key="11">
    <source>
        <dbReference type="PROSITE" id="PS50112"/>
    </source>
</evidence>
<dbReference type="InterPro" id="IPR036097">
    <property type="entry name" value="HisK_dim/P_sf"/>
</dbReference>
<sequence>MARQLAVLRRGQQALPWVGGTAALAVMLGAWLWSGAVARHDEATAVDAALAVDVRAVENELARYADVLAAGDATLAASEEHGSALAAVSGDFDLPHRYPGVLAILVLDRSGTAVVVRAAHPRSDRTYSIGADLVTVPQAAAAFAVATQARRPALSGPIPGRDGMADTVLAIRAIGAGRYVGLHLDPQRFLDGLYGRADVTGKVRITDVSGPPTLLAASVDDGRPSVRTAEVAAYGRRWQVGYTPMGAAGGSGERTYRALLLTVTGLLCLVLLATVVGQARSRRRAVGLAEQLSESEARRNRLIDTSPIPILEVGPGGNVEYENAAAARLLGHPPGAILGGPLNLMVHRDDDGPGPLSVTEDLDGEPMTIETAAGPRWVIAYCTDTFRGRGRLLLLSDETQRHELQEQLAQAHRMEALGRLAARIAHDFNNLLTPIGGYLDLVLTGGNELADDDRDALTECLRATGRAAALVDQILAISRQQHHSTDTVTDVAAAVASMSGLLRRITGPDRRLEISLPREGTGRPYAAIEPTALEQVLVNLVTNARDATPTGGRITVAVTVGERVLVSVTDTGTGMDAETLGRVFDPFFSTKRDHGGTGLGLATVHAIADGAGAQISVESTPGQGTVLTLALDLHDAPPSSLVAEPAAASPPARAEHQTVLVVEDDPQVRQLTQRILQRQGYRVLACGSAEEAEKRYIDQRFTISILLTDVMLPGMSGPELARAIARLDPGLPTVFMSGYSDGELTDQGQVPAGTTLLTKPFSAADLTRIVAEALADAP</sequence>
<dbReference type="InterPro" id="IPR003661">
    <property type="entry name" value="HisK_dim/P_dom"/>
</dbReference>
<feature type="domain" description="Response regulatory" evidence="10">
    <location>
        <begin position="658"/>
        <end position="774"/>
    </location>
</feature>
<evidence type="ECO:0000256" key="8">
    <source>
        <dbReference type="SAM" id="Phobius"/>
    </source>
</evidence>
<dbReference type="RefSeq" id="WP_092555539.1">
    <property type="nucleotide sequence ID" value="NZ_BOMJ01000045.1"/>
</dbReference>
<evidence type="ECO:0000256" key="5">
    <source>
        <dbReference type="ARBA" id="ARBA00022777"/>
    </source>
</evidence>
<dbReference type="InterPro" id="IPR000014">
    <property type="entry name" value="PAS"/>
</dbReference>
<feature type="transmembrane region" description="Helical" evidence="8">
    <location>
        <begin position="14"/>
        <end position="33"/>
    </location>
</feature>
<feature type="transmembrane region" description="Helical" evidence="8">
    <location>
        <begin position="258"/>
        <end position="276"/>
    </location>
</feature>
<dbReference type="PROSITE" id="PS50109">
    <property type="entry name" value="HIS_KIN"/>
    <property type="match status" value="1"/>
</dbReference>
<evidence type="ECO:0000256" key="4">
    <source>
        <dbReference type="ARBA" id="ARBA00022553"/>
    </source>
</evidence>
<keyword evidence="8" id="KW-0472">Membrane</keyword>
<evidence type="ECO:0000313" key="13">
    <source>
        <dbReference type="Proteomes" id="UP000198688"/>
    </source>
</evidence>
<dbReference type="Gene3D" id="1.10.287.130">
    <property type="match status" value="1"/>
</dbReference>
<feature type="domain" description="Histidine kinase" evidence="9">
    <location>
        <begin position="423"/>
        <end position="635"/>
    </location>
</feature>
<keyword evidence="5 12" id="KW-0808">Transferase</keyword>
<dbReference type="SMART" id="SM00387">
    <property type="entry name" value="HATPase_c"/>
    <property type="match status" value="1"/>
</dbReference>
<dbReference type="SUPFAM" id="SSF47384">
    <property type="entry name" value="Homodimeric domain of signal transducing histidine kinase"/>
    <property type="match status" value="1"/>
</dbReference>
<dbReference type="InterPro" id="IPR011006">
    <property type="entry name" value="CheY-like_superfamily"/>
</dbReference>
<feature type="modified residue" description="4-aspartylphosphate" evidence="7">
    <location>
        <position position="709"/>
    </location>
</feature>
<dbReference type="SUPFAM" id="SSF55785">
    <property type="entry name" value="PYP-like sensor domain (PAS domain)"/>
    <property type="match status" value="1"/>
</dbReference>
<gene>
    <name evidence="12" type="ORF">SAMN04489716_9113</name>
</gene>
<keyword evidence="6" id="KW-0902">Two-component regulatory system</keyword>
<evidence type="ECO:0000256" key="2">
    <source>
        <dbReference type="ARBA" id="ARBA00004236"/>
    </source>
</evidence>
<dbReference type="Proteomes" id="UP000198688">
    <property type="component" value="Chromosome I"/>
</dbReference>
<evidence type="ECO:0000259" key="10">
    <source>
        <dbReference type="PROSITE" id="PS50110"/>
    </source>
</evidence>
<organism evidence="12 13">
    <name type="scientific">Actinoplanes derwentensis</name>
    <dbReference type="NCBI Taxonomy" id="113562"/>
    <lineage>
        <taxon>Bacteria</taxon>
        <taxon>Bacillati</taxon>
        <taxon>Actinomycetota</taxon>
        <taxon>Actinomycetes</taxon>
        <taxon>Micromonosporales</taxon>
        <taxon>Micromonosporaceae</taxon>
        <taxon>Actinoplanes</taxon>
    </lineage>
</organism>
<dbReference type="SMART" id="SM00448">
    <property type="entry name" value="REC"/>
    <property type="match status" value="1"/>
</dbReference>
<dbReference type="InterPro" id="IPR003594">
    <property type="entry name" value="HATPase_dom"/>
</dbReference>
<dbReference type="PANTHER" id="PTHR43065">
    <property type="entry name" value="SENSOR HISTIDINE KINASE"/>
    <property type="match status" value="1"/>
</dbReference>
<reference evidence="12 13" key="1">
    <citation type="submission" date="2016-10" db="EMBL/GenBank/DDBJ databases">
        <authorList>
            <person name="de Groot N.N."/>
        </authorList>
    </citation>
    <scope>NUCLEOTIDE SEQUENCE [LARGE SCALE GENOMIC DNA]</scope>
    <source>
        <strain evidence="12 13">DSM 43941</strain>
    </source>
</reference>
<dbReference type="GO" id="GO:0005886">
    <property type="term" value="C:plasma membrane"/>
    <property type="evidence" value="ECO:0007669"/>
    <property type="project" value="UniProtKB-SubCell"/>
</dbReference>
<evidence type="ECO:0000259" key="9">
    <source>
        <dbReference type="PROSITE" id="PS50109"/>
    </source>
</evidence>
<dbReference type="OrthoDB" id="9764154at2"/>
<keyword evidence="4 7" id="KW-0597">Phosphoprotein</keyword>
<dbReference type="Gene3D" id="3.40.50.2300">
    <property type="match status" value="1"/>
</dbReference>
<dbReference type="InterPro" id="IPR001789">
    <property type="entry name" value="Sig_transdc_resp-reg_receiver"/>
</dbReference>
<dbReference type="InterPro" id="IPR004358">
    <property type="entry name" value="Sig_transdc_His_kin-like_C"/>
</dbReference>
<dbReference type="Gene3D" id="3.30.450.20">
    <property type="entry name" value="PAS domain"/>
    <property type="match status" value="1"/>
</dbReference>
<evidence type="ECO:0000256" key="3">
    <source>
        <dbReference type="ARBA" id="ARBA00012438"/>
    </source>
</evidence>
<comment type="catalytic activity">
    <reaction evidence="1">
        <text>ATP + protein L-histidine = ADP + protein N-phospho-L-histidine.</text>
        <dbReference type="EC" id="2.7.13.3"/>
    </reaction>
</comment>
<dbReference type="Pfam" id="PF00512">
    <property type="entry name" value="HisKA"/>
    <property type="match status" value="1"/>
</dbReference>